<dbReference type="AlphaFoldDB" id="A0A2D3L866"/>
<evidence type="ECO:0000313" key="1">
    <source>
        <dbReference type="EMBL" id="ATV26779.1"/>
    </source>
</evidence>
<protein>
    <submittedName>
        <fullName evidence="1">Uncharacterized protein</fullName>
    </submittedName>
</protein>
<proteinExistence type="predicted"/>
<dbReference type="Proteomes" id="UP000229630">
    <property type="component" value="Chromosome 1"/>
</dbReference>
<gene>
    <name evidence="1" type="ORF">CTM62_08635</name>
</gene>
<evidence type="ECO:0000313" key="2">
    <source>
        <dbReference type="Proteomes" id="UP000229630"/>
    </source>
</evidence>
<reference evidence="1 2" key="1">
    <citation type="submission" date="2017-11" db="EMBL/GenBank/DDBJ databases">
        <title>Genome sequencing of Prevotella intermedia KCOM 2837.</title>
        <authorList>
            <person name="Kook J.-K."/>
            <person name="Park S.-N."/>
            <person name="Lim Y.K."/>
        </authorList>
    </citation>
    <scope>NUCLEOTIDE SEQUENCE [LARGE SCALE GENOMIC DNA]</scope>
    <source>
        <strain evidence="1 2">KCOM 2837</strain>
    </source>
</reference>
<sequence length="81" mass="9599">MGLYLTTICIVLKGKLSPLINNKGSFGDNIISGFYELSFIIRYVWNYQKVLSEELFTCKEIFIYTYGRIYLHVEKYFFTCK</sequence>
<dbReference type="EMBL" id="CP024723">
    <property type="protein sequence ID" value="ATV26779.1"/>
    <property type="molecule type" value="Genomic_DNA"/>
</dbReference>
<accession>A0A2D3L866</accession>
<name>A0A2D3L866_PREIN</name>
<organism evidence="1 2">
    <name type="scientific">Prevotella intermedia</name>
    <dbReference type="NCBI Taxonomy" id="28131"/>
    <lineage>
        <taxon>Bacteria</taxon>
        <taxon>Pseudomonadati</taxon>
        <taxon>Bacteroidota</taxon>
        <taxon>Bacteroidia</taxon>
        <taxon>Bacteroidales</taxon>
        <taxon>Prevotellaceae</taxon>
        <taxon>Prevotella</taxon>
    </lineage>
</organism>